<dbReference type="Gene3D" id="1.20.59.10">
    <property type="entry name" value="Chorismate mutase"/>
    <property type="match status" value="1"/>
</dbReference>
<dbReference type="EC" id="5.4.99.5" evidence="2"/>
<keyword evidence="8" id="KW-1185">Reference proteome</keyword>
<dbReference type="PROSITE" id="PS51168">
    <property type="entry name" value="CHORISMATE_MUT_2"/>
    <property type="match status" value="1"/>
</dbReference>
<dbReference type="InterPro" id="IPR051331">
    <property type="entry name" value="Chorismate_mutase-related"/>
</dbReference>
<dbReference type="PROSITE" id="PS51318">
    <property type="entry name" value="TAT"/>
    <property type="match status" value="1"/>
</dbReference>
<evidence type="ECO:0000313" key="8">
    <source>
        <dbReference type="Proteomes" id="UP001596915"/>
    </source>
</evidence>
<dbReference type="PANTHER" id="PTHR38041">
    <property type="entry name" value="CHORISMATE MUTASE"/>
    <property type="match status" value="1"/>
</dbReference>
<keyword evidence="4 7" id="KW-0413">Isomerase</keyword>
<feature type="chain" id="PRO_5046007642" description="chorismate mutase" evidence="5">
    <location>
        <begin position="37"/>
        <end position="212"/>
    </location>
</feature>
<comment type="caution">
    <text evidence="7">The sequence shown here is derived from an EMBL/GenBank/DDBJ whole genome shotgun (WGS) entry which is preliminary data.</text>
</comment>
<accession>A0ABW2WNW0</accession>
<evidence type="ECO:0000256" key="4">
    <source>
        <dbReference type="ARBA" id="ARBA00023235"/>
    </source>
</evidence>
<dbReference type="SMART" id="SM00830">
    <property type="entry name" value="CM_2"/>
    <property type="match status" value="1"/>
</dbReference>
<dbReference type="Pfam" id="PF01817">
    <property type="entry name" value="CM_2"/>
    <property type="match status" value="1"/>
</dbReference>
<dbReference type="Proteomes" id="UP001596915">
    <property type="component" value="Unassembled WGS sequence"/>
</dbReference>
<dbReference type="InterPro" id="IPR036979">
    <property type="entry name" value="CM_dom_sf"/>
</dbReference>
<dbReference type="InterPro" id="IPR006311">
    <property type="entry name" value="TAT_signal"/>
</dbReference>
<protein>
    <recommendedName>
        <fullName evidence="2">chorismate mutase</fullName>
        <ecNumber evidence="2">5.4.99.5</ecNumber>
    </recommendedName>
</protein>
<dbReference type="EMBL" id="JBHTGL010000008">
    <property type="protein sequence ID" value="MFD0623167.1"/>
    <property type="molecule type" value="Genomic_DNA"/>
</dbReference>
<proteinExistence type="predicted"/>
<dbReference type="SUPFAM" id="SSF48600">
    <property type="entry name" value="Chorismate mutase II"/>
    <property type="match status" value="1"/>
</dbReference>
<dbReference type="NCBIfam" id="TIGR01806">
    <property type="entry name" value="CM_mono2"/>
    <property type="match status" value="1"/>
</dbReference>
<sequence>MRRPSFSHRLMTAALAAALAAALLAGASAAAPPAMAAALPGETAQGSPLRSVAELSARRLATGDLVAAAKWGTGSPVDDPARERRVLDSAAERAGELGADPRLTRLVFRDQIEANKAVQRGLHRLWRDHPSEAPTEHPRLDDVRKDVDRLNEALVRAVADSAPYRRAAPLCRVALAVSAGRVSRERSLDELHSTALAGSLKSVCGSRRQHAG</sequence>
<reference evidence="8" key="1">
    <citation type="journal article" date="2019" name="Int. J. Syst. Evol. Microbiol.">
        <title>The Global Catalogue of Microorganisms (GCM) 10K type strain sequencing project: providing services to taxonomists for standard genome sequencing and annotation.</title>
        <authorList>
            <consortium name="The Broad Institute Genomics Platform"/>
            <consortium name="The Broad Institute Genome Sequencing Center for Infectious Disease"/>
            <person name="Wu L."/>
            <person name="Ma J."/>
        </authorList>
    </citation>
    <scope>NUCLEOTIDE SEQUENCE [LARGE SCALE GENOMIC DNA]</scope>
    <source>
        <strain evidence="8">JCM 12607</strain>
    </source>
</reference>
<dbReference type="InterPro" id="IPR002701">
    <property type="entry name" value="CM_II_prokaryot"/>
</dbReference>
<keyword evidence="3 5" id="KW-0732">Signal</keyword>
<evidence type="ECO:0000256" key="2">
    <source>
        <dbReference type="ARBA" id="ARBA00012404"/>
    </source>
</evidence>
<gene>
    <name evidence="7" type="primary">aroQ</name>
    <name evidence="7" type="ORF">ACFQ2K_10485</name>
</gene>
<evidence type="ECO:0000259" key="6">
    <source>
        <dbReference type="PROSITE" id="PS51168"/>
    </source>
</evidence>
<feature type="domain" description="Chorismate mutase" evidence="6">
    <location>
        <begin position="30"/>
        <end position="123"/>
    </location>
</feature>
<organism evidence="7 8">
    <name type="scientific">Streptomyces sanglieri</name>
    <dbReference type="NCBI Taxonomy" id="193460"/>
    <lineage>
        <taxon>Bacteria</taxon>
        <taxon>Bacillati</taxon>
        <taxon>Actinomycetota</taxon>
        <taxon>Actinomycetes</taxon>
        <taxon>Kitasatosporales</taxon>
        <taxon>Streptomycetaceae</taxon>
        <taxon>Streptomyces</taxon>
    </lineage>
</organism>
<dbReference type="InterPro" id="IPR036263">
    <property type="entry name" value="Chorismate_II_sf"/>
</dbReference>
<dbReference type="GO" id="GO:0004106">
    <property type="term" value="F:chorismate mutase activity"/>
    <property type="evidence" value="ECO:0007669"/>
    <property type="project" value="UniProtKB-EC"/>
</dbReference>
<evidence type="ECO:0000256" key="1">
    <source>
        <dbReference type="ARBA" id="ARBA00004817"/>
    </source>
</evidence>
<evidence type="ECO:0000313" key="7">
    <source>
        <dbReference type="EMBL" id="MFD0623167.1"/>
    </source>
</evidence>
<evidence type="ECO:0000256" key="5">
    <source>
        <dbReference type="SAM" id="SignalP"/>
    </source>
</evidence>
<dbReference type="PANTHER" id="PTHR38041:SF2">
    <property type="entry name" value="SECRETED CHORISMATE MUTASE"/>
    <property type="match status" value="1"/>
</dbReference>
<feature type="signal peptide" evidence="5">
    <location>
        <begin position="1"/>
        <end position="36"/>
    </location>
</feature>
<name>A0ABW2WNW0_9ACTN</name>
<comment type="pathway">
    <text evidence="1">Metabolic intermediate biosynthesis; prephenate biosynthesis; prephenate from chorismate: step 1/1.</text>
</comment>
<evidence type="ECO:0000256" key="3">
    <source>
        <dbReference type="ARBA" id="ARBA00022729"/>
    </source>
</evidence>
<dbReference type="InterPro" id="IPR008240">
    <property type="entry name" value="Chorismate_mutase_periplasmic"/>
</dbReference>